<dbReference type="SUPFAM" id="SSF53474">
    <property type="entry name" value="alpha/beta-Hydrolases"/>
    <property type="match status" value="1"/>
</dbReference>
<feature type="region of interest" description="Disordered" evidence="4">
    <location>
        <begin position="487"/>
        <end position="506"/>
    </location>
</feature>
<organism evidence="6 7">
    <name type="scientific">Yinghuangia soli</name>
    <dbReference type="NCBI Taxonomy" id="2908204"/>
    <lineage>
        <taxon>Bacteria</taxon>
        <taxon>Bacillati</taxon>
        <taxon>Actinomycetota</taxon>
        <taxon>Actinomycetes</taxon>
        <taxon>Kitasatosporales</taxon>
        <taxon>Streptomycetaceae</taxon>
        <taxon>Yinghuangia</taxon>
    </lineage>
</organism>
<sequence>MGQIVRTGAGQVEGTANGAVSVFRGIPYAAPPEGARRFAAPEPPVPWQGVRPADRFGPVPPQAGMVPGTPPPWQAADGLDCLSVNVWTPDPGAAGLPVMVWIYGGAWRFGRAGEPMYDGSNLARAGVVVVSFNYRVGFEGLGHVPGMPENRALLDQIAALRWVRANIAAFGGDPDRVTIFGESAGGSSVALLMAAAKQTRGLFHRAIAQSVAGQPLPVADAERAMRLVAEAAGVPATADGLRSLSPERLLAVQDAPLAAIAAHPEDWAFGDTVTCYAPVLDGDVVTGTPWSVLARGVRRDVDLVVGYTTDEYRLFADQLESLGSLSAAVAAAALDDAAAGAYRQAYPGLDDRALAVVLRSDAVFRMPSTWLAEAHASAGGRAYLYEFAWPSPVMDGVLGACHAIDVPFVFGNADGAFGAMLLGTPPPPAFGELSRLVREAWTAFAHTGDPGWPAFTPAGAKTRMWDLPLRIESDPLRASRAIWRTASGLETGRGTDSEGGTGLSAG</sequence>
<keyword evidence="7" id="KW-1185">Reference proteome</keyword>
<feature type="domain" description="Carboxylesterase type B" evidence="5">
    <location>
        <begin position="3"/>
        <end position="451"/>
    </location>
</feature>
<accession>A0AA41PVR8</accession>
<gene>
    <name evidence="6" type="ORF">LZ495_03305</name>
</gene>
<dbReference type="RefSeq" id="WP_235050294.1">
    <property type="nucleotide sequence ID" value="NZ_JAKFHA010000001.1"/>
</dbReference>
<dbReference type="InterPro" id="IPR029058">
    <property type="entry name" value="AB_hydrolase_fold"/>
</dbReference>
<evidence type="ECO:0000256" key="4">
    <source>
        <dbReference type="SAM" id="MobiDB-lite"/>
    </source>
</evidence>
<evidence type="ECO:0000256" key="3">
    <source>
        <dbReference type="RuleBase" id="RU361235"/>
    </source>
</evidence>
<dbReference type="EMBL" id="JAKFHA010000001">
    <property type="protein sequence ID" value="MCF2526250.1"/>
    <property type="molecule type" value="Genomic_DNA"/>
</dbReference>
<proteinExistence type="inferred from homology"/>
<comment type="similarity">
    <text evidence="1 3">Belongs to the type-B carboxylesterase/lipase family.</text>
</comment>
<dbReference type="PROSITE" id="PS00122">
    <property type="entry name" value="CARBOXYLESTERASE_B_1"/>
    <property type="match status" value="1"/>
</dbReference>
<comment type="caution">
    <text evidence="6">The sequence shown here is derived from an EMBL/GenBank/DDBJ whole genome shotgun (WGS) entry which is preliminary data.</text>
</comment>
<feature type="compositionally biased region" description="Gly residues" evidence="4">
    <location>
        <begin position="497"/>
        <end position="506"/>
    </location>
</feature>
<dbReference type="InterPro" id="IPR019826">
    <property type="entry name" value="Carboxylesterase_B_AS"/>
</dbReference>
<evidence type="ECO:0000259" key="5">
    <source>
        <dbReference type="Pfam" id="PF00135"/>
    </source>
</evidence>
<name>A0AA41PVR8_9ACTN</name>
<dbReference type="Gene3D" id="3.40.50.1820">
    <property type="entry name" value="alpha/beta hydrolase"/>
    <property type="match status" value="1"/>
</dbReference>
<dbReference type="PANTHER" id="PTHR11559">
    <property type="entry name" value="CARBOXYLESTERASE"/>
    <property type="match status" value="1"/>
</dbReference>
<dbReference type="InterPro" id="IPR050309">
    <property type="entry name" value="Type-B_Carboxylest/Lipase"/>
</dbReference>
<dbReference type="GO" id="GO:0016787">
    <property type="term" value="F:hydrolase activity"/>
    <property type="evidence" value="ECO:0007669"/>
    <property type="project" value="UniProtKB-KW"/>
</dbReference>
<dbReference type="InterPro" id="IPR002018">
    <property type="entry name" value="CarbesteraseB"/>
</dbReference>
<evidence type="ECO:0000313" key="7">
    <source>
        <dbReference type="Proteomes" id="UP001165378"/>
    </source>
</evidence>
<protein>
    <recommendedName>
        <fullName evidence="3">Carboxylic ester hydrolase</fullName>
        <ecNumber evidence="3">3.1.1.-</ecNumber>
    </recommendedName>
</protein>
<keyword evidence="2 3" id="KW-0378">Hydrolase</keyword>
<evidence type="ECO:0000256" key="1">
    <source>
        <dbReference type="ARBA" id="ARBA00005964"/>
    </source>
</evidence>
<evidence type="ECO:0000313" key="6">
    <source>
        <dbReference type="EMBL" id="MCF2526250.1"/>
    </source>
</evidence>
<dbReference type="Pfam" id="PF00135">
    <property type="entry name" value="COesterase"/>
    <property type="match status" value="1"/>
</dbReference>
<evidence type="ECO:0000256" key="2">
    <source>
        <dbReference type="ARBA" id="ARBA00022801"/>
    </source>
</evidence>
<reference evidence="6" key="1">
    <citation type="submission" date="2022-01" db="EMBL/GenBank/DDBJ databases">
        <title>Genome-Based Taxonomic Classification of the Phylum Actinobacteria.</title>
        <authorList>
            <person name="Gao Y."/>
        </authorList>
    </citation>
    <scope>NUCLEOTIDE SEQUENCE</scope>
    <source>
        <strain evidence="6">KLBMP 8922</strain>
    </source>
</reference>
<dbReference type="AlphaFoldDB" id="A0AA41PVR8"/>
<dbReference type="EC" id="3.1.1.-" evidence="3"/>
<dbReference type="Proteomes" id="UP001165378">
    <property type="component" value="Unassembled WGS sequence"/>
</dbReference>